<dbReference type="InterPro" id="IPR010998">
    <property type="entry name" value="Integrase_recombinase_N"/>
</dbReference>
<dbReference type="PANTHER" id="PTHR30629:SF2">
    <property type="entry name" value="PROPHAGE INTEGRASE INTS-RELATED"/>
    <property type="match status" value="1"/>
</dbReference>
<evidence type="ECO:0000259" key="5">
    <source>
        <dbReference type="PROSITE" id="PS51898"/>
    </source>
</evidence>
<dbReference type="Pfam" id="PF14657">
    <property type="entry name" value="Arm-DNA-bind_4"/>
    <property type="match status" value="1"/>
</dbReference>
<reference evidence="6 7" key="1">
    <citation type="submission" date="2015-11" db="EMBL/GenBank/DDBJ databases">
        <title>Draft genome sequences of new species of the genus Lactobacillus isolated from orchardgrass silage.</title>
        <authorList>
            <person name="Tohno M."/>
            <person name="Tanizawa Y."/>
            <person name="Arita M."/>
        </authorList>
    </citation>
    <scope>NUCLEOTIDE SEQUENCE [LARGE SCALE GENOMIC DNA]</scope>
    <source>
        <strain evidence="6 7">IWT126</strain>
    </source>
</reference>
<comment type="caution">
    <text evidence="6">The sequence shown here is derived from an EMBL/GenBank/DDBJ whole genome shotgun (WGS) entry which is preliminary data.</text>
</comment>
<evidence type="ECO:0000313" key="7">
    <source>
        <dbReference type="Proteomes" id="UP000198402"/>
    </source>
</evidence>
<feature type="domain" description="Tyr recombinase" evidence="5">
    <location>
        <begin position="171"/>
        <end position="373"/>
    </location>
</feature>
<proteinExistence type="inferred from homology"/>
<dbReference type="Pfam" id="PF00589">
    <property type="entry name" value="Phage_integrase"/>
    <property type="match status" value="1"/>
</dbReference>
<dbReference type="InterPro" id="IPR028259">
    <property type="entry name" value="AP2-like_int_N"/>
</dbReference>
<dbReference type="CDD" id="cd01189">
    <property type="entry name" value="INT_ICEBs1_C_like"/>
    <property type="match status" value="1"/>
</dbReference>
<dbReference type="Gene3D" id="1.10.443.10">
    <property type="entry name" value="Intergrase catalytic core"/>
    <property type="match status" value="1"/>
</dbReference>
<evidence type="ECO:0000256" key="3">
    <source>
        <dbReference type="ARBA" id="ARBA00023125"/>
    </source>
</evidence>
<dbReference type="Pfam" id="PF14659">
    <property type="entry name" value="Phage_int_SAM_3"/>
    <property type="match status" value="1"/>
</dbReference>
<dbReference type="AlphaFoldDB" id="A0A1Z5II93"/>
<evidence type="ECO:0000313" key="6">
    <source>
        <dbReference type="EMBL" id="GAX01416.1"/>
    </source>
</evidence>
<evidence type="ECO:0000256" key="2">
    <source>
        <dbReference type="ARBA" id="ARBA00022908"/>
    </source>
</evidence>
<dbReference type="InterPro" id="IPR050808">
    <property type="entry name" value="Phage_Integrase"/>
</dbReference>
<dbReference type="GO" id="GO:0006310">
    <property type="term" value="P:DNA recombination"/>
    <property type="evidence" value="ECO:0007669"/>
    <property type="project" value="UniProtKB-KW"/>
</dbReference>
<dbReference type="PROSITE" id="PS51898">
    <property type="entry name" value="TYR_RECOMBINASE"/>
    <property type="match status" value="1"/>
</dbReference>
<dbReference type="InterPro" id="IPR013762">
    <property type="entry name" value="Integrase-like_cat_sf"/>
</dbReference>
<dbReference type="SUPFAM" id="SSF56349">
    <property type="entry name" value="DNA breaking-rejoining enzymes"/>
    <property type="match status" value="1"/>
</dbReference>
<dbReference type="InterPro" id="IPR002104">
    <property type="entry name" value="Integrase_catalytic"/>
</dbReference>
<dbReference type="GO" id="GO:0003677">
    <property type="term" value="F:DNA binding"/>
    <property type="evidence" value="ECO:0007669"/>
    <property type="project" value="UniProtKB-KW"/>
</dbReference>
<accession>A0A1Z5II93</accession>
<dbReference type="RefSeq" id="WP_089136757.1">
    <property type="nucleotide sequence ID" value="NZ_BCMG01000007.1"/>
</dbReference>
<comment type="similarity">
    <text evidence="1">Belongs to the 'phage' integrase family.</text>
</comment>
<dbReference type="OrthoDB" id="9803188at2"/>
<dbReference type="EMBL" id="BCMG01000007">
    <property type="protein sequence ID" value="GAX01416.1"/>
    <property type="molecule type" value="Genomic_DNA"/>
</dbReference>
<dbReference type="InterPro" id="IPR004107">
    <property type="entry name" value="Integrase_SAM-like_N"/>
</dbReference>
<sequence length="381" mass="44189">MTNAIKSYSKKGKKYYKFQAYLGTDPITGKRKQVSRSGFNSAKVAKTELDRLQYEAEHADPFQDDQITYGEVYDMWYKAWSATVVESTQNKVLGTFKYHISPVFKDLPITKINVRFCQQFVDKISESTKSMYSLKKICSYTGAVFRHAIRLGYIQNNPMSLVIRPKKEVKQSDNYWNKEQLLRFLNVLDTDYLDQPMMRAFFHLSANTAARKSELLALQWKDINFTEHSISINKTITRALDNKQKIGKPKTANAYRTLYIDSKMVELLKDWKNQQKEILNHSEIININQFVFSTSKEKMISVMTPNHFLKNIIKKYHLKYINVHGIRHTVASLLSQSGIPVKQVQLQLGDADVSVVLNTYTHVDDALKKETTKKYSQFLSE</sequence>
<keyword evidence="7" id="KW-1185">Reference proteome</keyword>
<gene>
    <name evidence="6" type="ORF">IWT126_01456</name>
</gene>
<evidence type="ECO:0000256" key="4">
    <source>
        <dbReference type="ARBA" id="ARBA00023172"/>
    </source>
</evidence>
<evidence type="ECO:0000256" key="1">
    <source>
        <dbReference type="ARBA" id="ARBA00008857"/>
    </source>
</evidence>
<dbReference type="PANTHER" id="PTHR30629">
    <property type="entry name" value="PROPHAGE INTEGRASE"/>
    <property type="match status" value="1"/>
</dbReference>
<dbReference type="STRING" id="1302250.GCA_001313225_01107"/>
<dbReference type="Proteomes" id="UP000198402">
    <property type="component" value="Unassembled WGS sequence"/>
</dbReference>
<dbReference type="Gene3D" id="1.10.150.130">
    <property type="match status" value="1"/>
</dbReference>
<protein>
    <submittedName>
        <fullName evidence="6">Integrase</fullName>
    </submittedName>
</protein>
<name>A0A1Z5II93_9LACO</name>
<keyword evidence="3" id="KW-0238">DNA-binding</keyword>
<dbReference type="GO" id="GO:0015074">
    <property type="term" value="P:DNA integration"/>
    <property type="evidence" value="ECO:0007669"/>
    <property type="project" value="UniProtKB-KW"/>
</dbReference>
<keyword evidence="4" id="KW-0233">DNA recombination</keyword>
<keyword evidence="2" id="KW-0229">DNA integration</keyword>
<dbReference type="InterPro" id="IPR011010">
    <property type="entry name" value="DNA_brk_join_enz"/>
</dbReference>
<organism evidence="6 7">
    <name type="scientific">Secundilactobacillus silagei JCM 19001</name>
    <dbReference type="NCBI Taxonomy" id="1302250"/>
    <lineage>
        <taxon>Bacteria</taxon>
        <taxon>Bacillati</taxon>
        <taxon>Bacillota</taxon>
        <taxon>Bacilli</taxon>
        <taxon>Lactobacillales</taxon>
        <taxon>Lactobacillaceae</taxon>
        <taxon>Secundilactobacillus</taxon>
    </lineage>
</organism>